<reference evidence="2 3" key="1">
    <citation type="submission" date="2021-05" db="EMBL/GenBank/DDBJ databases">
        <authorList>
            <person name="Zahm M."/>
            <person name="Klopp C."/>
            <person name="Cabau C."/>
            <person name="Kuhl H."/>
            <person name="Suciu R."/>
            <person name="Ciorpac M."/>
            <person name="Holostenco D."/>
            <person name="Gessner J."/>
            <person name="Wuertz S."/>
            <person name="Hohne C."/>
            <person name="Stock M."/>
            <person name="Gislard M."/>
            <person name="Lluch J."/>
            <person name="Milhes M."/>
            <person name="Lampietro C."/>
            <person name="Lopez Roques C."/>
            <person name="Donnadieu C."/>
            <person name="Du K."/>
            <person name="Schartl M."/>
            <person name="Guiguen Y."/>
        </authorList>
    </citation>
    <scope>NUCLEOTIDE SEQUENCE [LARGE SCALE GENOMIC DNA]</scope>
    <source>
        <strain evidence="2">Hh-F2</strain>
        <tissue evidence="2">Blood</tissue>
    </source>
</reference>
<name>A0ABR0ZMI4_HUSHU</name>
<organism evidence="2 3">
    <name type="scientific">Huso huso</name>
    <name type="common">Beluga</name>
    <name type="synonym">Acipenser huso</name>
    <dbReference type="NCBI Taxonomy" id="61971"/>
    <lineage>
        <taxon>Eukaryota</taxon>
        <taxon>Metazoa</taxon>
        <taxon>Chordata</taxon>
        <taxon>Craniata</taxon>
        <taxon>Vertebrata</taxon>
        <taxon>Euteleostomi</taxon>
        <taxon>Actinopterygii</taxon>
        <taxon>Chondrostei</taxon>
        <taxon>Acipenseriformes</taxon>
        <taxon>Acipenseridae</taxon>
        <taxon>Huso</taxon>
    </lineage>
</organism>
<dbReference type="PANTHER" id="PTHR33504:SF2">
    <property type="entry name" value="PROTEIN MFI"/>
    <property type="match status" value="1"/>
</dbReference>
<gene>
    <name evidence="2" type="ORF">HHUSO_G11957</name>
</gene>
<dbReference type="PANTHER" id="PTHR33504">
    <property type="entry name" value="NADH DEHYDROGENASE (UBIQUINONE) 1 BETA SUBCOMPLEX, 4"/>
    <property type="match status" value="1"/>
</dbReference>
<dbReference type="EMBL" id="JAHFZB010000009">
    <property type="protein sequence ID" value="KAK6486027.1"/>
    <property type="molecule type" value="Genomic_DNA"/>
</dbReference>
<feature type="compositionally biased region" description="Basic and acidic residues" evidence="1">
    <location>
        <begin position="1"/>
        <end position="13"/>
    </location>
</feature>
<proteinExistence type="predicted"/>
<keyword evidence="3" id="KW-1185">Reference proteome</keyword>
<evidence type="ECO:0000256" key="1">
    <source>
        <dbReference type="SAM" id="MobiDB-lite"/>
    </source>
</evidence>
<evidence type="ECO:0000313" key="2">
    <source>
        <dbReference type="EMBL" id="KAK6486027.1"/>
    </source>
</evidence>
<dbReference type="CDD" id="cd21090">
    <property type="entry name" value="C11orf65"/>
    <property type="match status" value="1"/>
</dbReference>
<dbReference type="Proteomes" id="UP001369086">
    <property type="component" value="Unassembled WGS sequence"/>
</dbReference>
<protein>
    <submittedName>
        <fullName evidence="2">Protein MFI</fullName>
    </submittedName>
</protein>
<sequence length="329" mass="38377">MTEKGSSEERKFSPVDVQLPVLKSSSEEDGTQADYLDEQNIKTGSVNDDYGDVKQVQAAKVIQRTWRRHIDTHVFQYFKDLINFRQKGDPRLLLKYVNPREAELLDPAAGIHIRFRLCGIKFPPSIYYKIFTHQPIVDMCANSPKDYTNVALKQPVPKQIHNRWKAAEDDQAGWYKRIENNGWRLLSDKISSVMGTTESDTKTIEFHYSKIQRRQQVERKRKQKKIEWMKKMYHEGLLQARTDDPDTAVLVKRATEGMIAAVDQNGAHSVLEWEVDELLEWTNSLNFEKYMNKWKEMGISNSSDSYKGSRFIFSAYDQYEFTKLSEVDS</sequence>
<evidence type="ECO:0000313" key="3">
    <source>
        <dbReference type="Proteomes" id="UP001369086"/>
    </source>
</evidence>
<feature type="region of interest" description="Disordered" evidence="1">
    <location>
        <begin position="1"/>
        <end position="34"/>
    </location>
</feature>
<comment type="caution">
    <text evidence="2">The sequence shown here is derived from an EMBL/GenBank/DDBJ whole genome shotgun (WGS) entry which is preliminary data.</text>
</comment>
<accession>A0ABR0ZMI4</accession>